<keyword evidence="9" id="KW-0564">Palmitate</keyword>
<evidence type="ECO:0000256" key="13">
    <source>
        <dbReference type="ARBA" id="ARBA00023319"/>
    </source>
</evidence>
<evidence type="ECO:0000256" key="5">
    <source>
        <dbReference type="ARBA" id="ARBA00022859"/>
    </source>
</evidence>
<keyword evidence="18" id="KW-1185">Reference proteome</keyword>
<reference evidence="17 18" key="1">
    <citation type="submission" date="2014-04" db="EMBL/GenBank/DDBJ databases">
        <title>Genome evolution of avian class.</title>
        <authorList>
            <person name="Zhang G."/>
            <person name="Li C."/>
        </authorList>
    </citation>
    <scope>NUCLEOTIDE SEQUENCE [LARGE SCALE GENOMIC DNA]</scope>
    <source>
        <strain evidence="17">BGI_N336</strain>
    </source>
</reference>
<feature type="region of interest" description="Disordered" evidence="14">
    <location>
        <begin position="111"/>
        <end position="134"/>
    </location>
</feature>
<keyword evidence="10" id="KW-1015">Disulfide bond</keyword>
<feature type="non-terminal residue" evidence="17">
    <location>
        <position position="182"/>
    </location>
</feature>
<evidence type="ECO:0000256" key="4">
    <source>
        <dbReference type="ARBA" id="ARBA00022729"/>
    </source>
</evidence>
<evidence type="ECO:0000256" key="9">
    <source>
        <dbReference type="ARBA" id="ARBA00023139"/>
    </source>
</evidence>
<keyword evidence="13" id="KW-0393">Immunoglobulin domain</keyword>
<evidence type="ECO:0000256" key="2">
    <source>
        <dbReference type="ARBA" id="ARBA00022475"/>
    </source>
</evidence>
<evidence type="ECO:0000256" key="7">
    <source>
        <dbReference type="ARBA" id="ARBA00023130"/>
    </source>
</evidence>
<dbReference type="InterPro" id="IPR015468">
    <property type="entry name" value="CD8_asu"/>
</dbReference>
<comment type="subcellular location">
    <subcellularLocation>
        <location evidence="1">Cell membrane</location>
        <topology evidence="1">Single-pass type I membrane protein</topology>
    </subcellularLocation>
</comment>
<dbReference type="PANTHER" id="PTHR10441:SF2">
    <property type="entry name" value="T-CELL SURFACE GLYCOPROTEIN CD8 ALPHA CHAIN"/>
    <property type="match status" value="1"/>
</dbReference>
<dbReference type="InterPro" id="IPR013783">
    <property type="entry name" value="Ig-like_fold"/>
</dbReference>
<feature type="compositionally biased region" description="Basic and acidic residues" evidence="14">
    <location>
        <begin position="120"/>
        <end position="134"/>
    </location>
</feature>
<feature type="domain" description="Ig-like" evidence="16">
    <location>
        <begin position="1"/>
        <end position="83"/>
    </location>
</feature>
<keyword evidence="6 15" id="KW-1133">Transmembrane helix</keyword>
<accession>A0A093T581</accession>
<proteinExistence type="predicted"/>
<keyword evidence="7" id="KW-1064">Adaptive immunity</keyword>
<evidence type="ECO:0000313" key="17">
    <source>
        <dbReference type="EMBL" id="KFW89799.1"/>
    </source>
</evidence>
<keyword evidence="11" id="KW-0325">Glycoprotein</keyword>
<dbReference type="InterPro" id="IPR013106">
    <property type="entry name" value="Ig_V-set"/>
</dbReference>
<evidence type="ECO:0000256" key="1">
    <source>
        <dbReference type="ARBA" id="ARBA00004251"/>
    </source>
</evidence>
<dbReference type="InterPro" id="IPR007110">
    <property type="entry name" value="Ig-like_dom"/>
</dbReference>
<evidence type="ECO:0000256" key="3">
    <source>
        <dbReference type="ARBA" id="ARBA00022692"/>
    </source>
</evidence>
<feature type="transmembrane region" description="Helical" evidence="15">
    <location>
        <begin position="146"/>
        <end position="169"/>
    </location>
</feature>
<keyword evidence="8 15" id="KW-0472">Membrane</keyword>
<keyword evidence="5" id="KW-0391">Immunity</keyword>
<evidence type="ECO:0000256" key="12">
    <source>
        <dbReference type="ARBA" id="ARBA00023288"/>
    </source>
</evidence>
<dbReference type="InterPro" id="IPR036179">
    <property type="entry name" value="Ig-like_dom_sf"/>
</dbReference>
<protein>
    <submittedName>
        <fullName evidence="17">T-cell surface glycoprotein CD8 alpha chain</fullName>
    </submittedName>
</protein>
<evidence type="ECO:0000313" key="18">
    <source>
        <dbReference type="Proteomes" id="UP000053238"/>
    </source>
</evidence>
<organism evidence="17 18">
    <name type="scientific">Phalacrocorax carbo</name>
    <name type="common">Great cormorant</name>
    <name type="synonym">Pelecanus carbo</name>
    <dbReference type="NCBI Taxonomy" id="9209"/>
    <lineage>
        <taxon>Eukaryota</taxon>
        <taxon>Metazoa</taxon>
        <taxon>Chordata</taxon>
        <taxon>Craniata</taxon>
        <taxon>Vertebrata</taxon>
        <taxon>Euteleostomi</taxon>
        <taxon>Archelosauria</taxon>
        <taxon>Archosauria</taxon>
        <taxon>Dinosauria</taxon>
        <taxon>Saurischia</taxon>
        <taxon>Theropoda</taxon>
        <taxon>Coelurosauria</taxon>
        <taxon>Aves</taxon>
        <taxon>Neognathae</taxon>
        <taxon>Neoaves</taxon>
        <taxon>Aequornithes</taxon>
        <taxon>Suliformes</taxon>
        <taxon>Phalacrocoracidae</taxon>
        <taxon>Phalacrocorax</taxon>
    </lineage>
</organism>
<evidence type="ECO:0000256" key="6">
    <source>
        <dbReference type="ARBA" id="ARBA00022989"/>
    </source>
</evidence>
<dbReference type="Proteomes" id="UP000053238">
    <property type="component" value="Unassembled WGS sequence"/>
</dbReference>
<dbReference type="AlphaFoldDB" id="A0A093T581"/>
<name>A0A093T581_PHACA</name>
<keyword evidence="12" id="KW-0449">Lipoprotein</keyword>
<keyword evidence="2" id="KW-1003">Cell membrane</keyword>
<gene>
    <name evidence="17" type="ORF">N336_12135</name>
</gene>
<evidence type="ECO:0000259" key="16">
    <source>
        <dbReference type="PROSITE" id="PS50835"/>
    </source>
</evidence>
<evidence type="ECO:0000256" key="15">
    <source>
        <dbReference type="SAM" id="Phobius"/>
    </source>
</evidence>
<keyword evidence="3 15" id="KW-0812">Transmembrane</keyword>
<evidence type="ECO:0000256" key="8">
    <source>
        <dbReference type="ARBA" id="ARBA00023136"/>
    </source>
</evidence>
<dbReference type="SUPFAM" id="SSF48726">
    <property type="entry name" value="Immunoglobulin"/>
    <property type="match status" value="1"/>
</dbReference>
<dbReference type="Pfam" id="PF07686">
    <property type="entry name" value="V-set"/>
    <property type="match status" value="1"/>
</dbReference>
<sequence length="182" mass="20609">SKLQAGQQLKLECETNKDDSGVFWVRLDKNGTLHFIVFISSLSRTTFEGNMKTSTRFEAKKESKFYWLVVKSFTSQDEGKYFCLMNINQILYFSPGQPAFLPVATKATPATPAPTTQHGITEKDPCTKTPDPESSKEEDMNLFCNIFIWVPLAGACILLLIALAVTVVLCQQTRRRRCRCKR</sequence>
<evidence type="ECO:0000256" key="10">
    <source>
        <dbReference type="ARBA" id="ARBA00023157"/>
    </source>
</evidence>
<dbReference type="PROSITE" id="PS50835">
    <property type="entry name" value="IG_LIKE"/>
    <property type="match status" value="1"/>
</dbReference>
<dbReference type="GO" id="GO:0007166">
    <property type="term" value="P:cell surface receptor signaling pathway"/>
    <property type="evidence" value="ECO:0007669"/>
    <property type="project" value="TreeGrafter"/>
</dbReference>
<keyword evidence="4" id="KW-0732">Signal</keyword>
<dbReference type="GO" id="GO:0002456">
    <property type="term" value="P:T cell mediated immunity"/>
    <property type="evidence" value="ECO:0007669"/>
    <property type="project" value="TreeGrafter"/>
</dbReference>
<dbReference type="PANTHER" id="PTHR10441">
    <property type="entry name" value="CD8 ALPHA CHAIN"/>
    <property type="match status" value="1"/>
</dbReference>
<evidence type="ECO:0000256" key="14">
    <source>
        <dbReference type="SAM" id="MobiDB-lite"/>
    </source>
</evidence>
<dbReference type="GO" id="GO:0009897">
    <property type="term" value="C:external side of plasma membrane"/>
    <property type="evidence" value="ECO:0007669"/>
    <property type="project" value="TreeGrafter"/>
</dbReference>
<dbReference type="GO" id="GO:0045065">
    <property type="term" value="P:cytotoxic T cell differentiation"/>
    <property type="evidence" value="ECO:0007669"/>
    <property type="project" value="TreeGrafter"/>
</dbReference>
<evidence type="ECO:0000256" key="11">
    <source>
        <dbReference type="ARBA" id="ARBA00023180"/>
    </source>
</evidence>
<dbReference type="EMBL" id="KL424131">
    <property type="protein sequence ID" value="KFW89799.1"/>
    <property type="molecule type" value="Genomic_DNA"/>
</dbReference>
<dbReference type="FunFam" id="2.60.40.10:FF:001514">
    <property type="entry name" value="CD8 alpha chain"/>
    <property type="match status" value="1"/>
</dbReference>
<dbReference type="Gene3D" id="2.60.40.10">
    <property type="entry name" value="Immunoglobulins"/>
    <property type="match status" value="1"/>
</dbReference>
<feature type="non-terminal residue" evidence="17">
    <location>
        <position position="1"/>
    </location>
</feature>